<name>A0A0L0JZY2_9ACTN</name>
<dbReference type="CDD" id="cd14014">
    <property type="entry name" value="STKc_PknB_like"/>
    <property type="match status" value="1"/>
</dbReference>
<dbReference type="Gene3D" id="1.10.101.10">
    <property type="entry name" value="PGBD-like superfamily/PGBD"/>
    <property type="match status" value="1"/>
</dbReference>
<keyword evidence="7" id="KW-0723">Serine/threonine-protein kinase</keyword>
<dbReference type="AlphaFoldDB" id="A0A0L0JZY2"/>
<dbReference type="InterPro" id="IPR036366">
    <property type="entry name" value="PGBDSf"/>
</dbReference>
<dbReference type="InterPro" id="IPR036365">
    <property type="entry name" value="PGBD-like_sf"/>
</dbReference>
<dbReference type="SUPFAM" id="SSF56112">
    <property type="entry name" value="Protein kinase-like (PK-like)"/>
    <property type="match status" value="1"/>
</dbReference>
<keyword evidence="4 7" id="KW-0418">Kinase</keyword>
<evidence type="ECO:0000256" key="5">
    <source>
        <dbReference type="ARBA" id="ARBA00022840"/>
    </source>
</evidence>
<dbReference type="Gene3D" id="1.10.510.10">
    <property type="entry name" value="Transferase(Phosphotransferase) domain 1"/>
    <property type="match status" value="1"/>
</dbReference>
<dbReference type="EMBL" id="JPPY01000161">
    <property type="protein sequence ID" value="KND30955.1"/>
    <property type="molecule type" value="Genomic_DNA"/>
</dbReference>
<dbReference type="RefSeq" id="WP_050373085.1">
    <property type="nucleotide sequence ID" value="NZ_KQ257828.1"/>
</dbReference>
<evidence type="ECO:0000256" key="4">
    <source>
        <dbReference type="ARBA" id="ARBA00022777"/>
    </source>
</evidence>
<dbReference type="InterPro" id="IPR000719">
    <property type="entry name" value="Prot_kinase_dom"/>
</dbReference>
<keyword evidence="2" id="KW-0808">Transferase</keyword>
<evidence type="ECO:0000256" key="3">
    <source>
        <dbReference type="ARBA" id="ARBA00022741"/>
    </source>
</evidence>
<dbReference type="Proteomes" id="UP000037151">
    <property type="component" value="Unassembled WGS sequence"/>
</dbReference>
<feature type="domain" description="Protein kinase" evidence="6">
    <location>
        <begin position="14"/>
        <end position="300"/>
    </location>
</feature>
<reference evidence="8" key="1">
    <citation type="submission" date="2014-07" db="EMBL/GenBank/DDBJ databases">
        <title>Genome sequencing of plant-pathogenic Streptomyces species.</title>
        <authorList>
            <person name="Harrison J."/>
            <person name="Sapp M."/>
            <person name="Thwaites R."/>
            <person name="Studholme D.J."/>
        </authorList>
    </citation>
    <scope>NUCLEOTIDE SEQUENCE [LARGE SCALE GENOMIC DNA]</scope>
    <source>
        <strain evidence="8">NCPPB 4445</strain>
    </source>
</reference>
<comment type="caution">
    <text evidence="7">The sequence shown here is derived from an EMBL/GenBank/DDBJ whole genome shotgun (WGS) entry which is preliminary data.</text>
</comment>
<keyword evidence="5" id="KW-0067">ATP-binding</keyword>
<organism evidence="7 8">
    <name type="scientific">Streptomyces acidiscabies</name>
    <dbReference type="NCBI Taxonomy" id="42234"/>
    <lineage>
        <taxon>Bacteria</taxon>
        <taxon>Bacillati</taxon>
        <taxon>Actinomycetota</taxon>
        <taxon>Actinomycetes</taxon>
        <taxon>Kitasatosporales</taxon>
        <taxon>Streptomycetaceae</taxon>
        <taxon>Streptomyces</taxon>
    </lineage>
</organism>
<sequence length="436" mass="47712">MSATVPKGYRVGDWEVREPLASGAFATVYAGRHSSRSRSSSDPGLPRDVALKFLPTGTRTPRQLRHLRELADREVELLSRLRTPRLIRMHDVVTVEDPERPELDGATVLVLERAEGSLDTVPLRTPQVLAQICEGLHQLHHAGWVHGDLKPANVLLMKDGSVRLADFSTAAELEGTHAYAPLFTTPDYTPPELLWPEVSERGTLIRPSADTWAFGILAHVLLTGTHPLPGATPQARTDAALRHARGTQELRLSAELPAEWREIVRDCLTPDHSSRITAKELLRRVESAAGTTRSARLPRLRPLHWRRPVLAALLTVALLGAGSATYAALRDQEPTTSAPPTCERPALYSDPTYGSGYTAGWNGTWDFTIKRGDGGSQVRELQCLLRNLHKIPEVGKADGDFGPLTHGAVVTFQKRAGLDSDGVVGPRTWSALRKGP</sequence>
<dbReference type="EC" id="2.7.11.1" evidence="1"/>
<dbReference type="GO" id="GO:0004674">
    <property type="term" value="F:protein serine/threonine kinase activity"/>
    <property type="evidence" value="ECO:0007669"/>
    <property type="project" value="UniProtKB-KW"/>
</dbReference>
<dbReference type="Pfam" id="PF00069">
    <property type="entry name" value="Pkinase"/>
    <property type="match status" value="1"/>
</dbReference>
<dbReference type="GO" id="GO:0005524">
    <property type="term" value="F:ATP binding"/>
    <property type="evidence" value="ECO:0007669"/>
    <property type="project" value="UniProtKB-KW"/>
</dbReference>
<proteinExistence type="predicted"/>
<dbReference type="SUPFAM" id="SSF47090">
    <property type="entry name" value="PGBD-like"/>
    <property type="match status" value="1"/>
</dbReference>
<dbReference type="PATRIC" id="fig|42234.21.peg.5790"/>
<dbReference type="Pfam" id="PF01471">
    <property type="entry name" value="PG_binding_1"/>
    <property type="match status" value="1"/>
</dbReference>
<evidence type="ECO:0000256" key="1">
    <source>
        <dbReference type="ARBA" id="ARBA00012513"/>
    </source>
</evidence>
<dbReference type="PANTHER" id="PTHR43671">
    <property type="entry name" value="SERINE/THREONINE-PROTEIN KINASE NEK"/>
    <property type="match status" value="1"/>
</dbReference>
<dbReference type="PROSITE" id="PS50011">
    <property type="entry name" value="PROTEIN_KINASE_DOM"/>
    <property type="match status" value="1"/>
</dbReference>
<dbReference type="InterPro" id="IPR050660">
    <property type="entry name" value="NEK_Ser/Thr_kinase"/>
</dbReference>
<evidence type="ECO:0000259" key="6">
    <source>
        <dbReference type="PROSITE" id="PS50011"/>
    </source>
</evidence>
<evidence type="ECO:0000313" key="8">
    <source>
        <dbReference type="Proteomes" id="UP000037151"/>
    </source>
</evidence>
<accession>A0A0L0JZY2</accession>
<dbReference type="SMART" id="SM00220">
    <property type="entry name" value="S_TKc"/>
    <property type="match status" value="1"/>
</dbReference>
<dbReference type="OrthoDB" id="9801841at2"/>
<dbReference type="InterPro" id="IPR011009">
    <property type="entry name" value="Kinase-like_dom_sf"/>
</dbReference>
<dbReference type="InterPro" id="IPR002477">
    <property type="entry name" value="Peptidoglycan-bd-like"/>
</dbReference>
<keyword evidence="3" id="KW-0547">Nucleotide-binding</keyword>
<evidence type="ECO:0000313" key="7">
    <source>
        <dbReference type="EMBL" id="KND30955.1"/>
    </source>
</evidence>
<gene>
    <name evidence="7" type="ORF">IQ63_28085</name>
</gene>
<dbReference type="Gene3D" id="3.30.200.20">
    <property type="entry name" value="Phosphorylase Kinase, domain 1"/>
    <property type="match status" value="1"/>
</dbReference>
<dbReference type="PANTHER" id="PTHR43671:SF13">
    <property type="entry name" value="SERINE_THREONINE-PROTEIN KINASE NEK2"/>
    <property type="match status" value="1"/>
</dbReference>
<evidence type="ECO:0000256" key="2">
    <source>
        <dbReference type="ARBA" id="ARBA00022679"/>
    </source>
</evidence>
<protein>
    <recommendedName>
        <fullName evidence="1">non-specific serine/threonine protein kinase</fullName>
        <ecNumber evidence="1">2.7.11.1</ecNumber>
    </recommendedName>
</protein>